<dbReference type="CDD" id="cd09024">
    <property type="entry name" value="Aldose_epim_lacX"/>
    <property type="match status" value="1"/>
</dbReference>
<keyword evidence="5" id="KW-1185">Reference proteome</keyword>
<accession>A0A4U1BW35</accession>
<dbReference type="GO" id="GO:0030246">
    <property type="term" value="F:carbohydrate binding"/>
    <property type="evidence" value="ECO:0007669"/>
    <property type="project" value="InterPro"/>
</dbReference>
<protein>
    <submittedName>
        <fullName evidence="4">Aldose 1-epimerase family protein</fullName>
    </submittedName>
</protein>
<evidence type="ECO:0000256" key="3">
    <source>
        <dbReference type="ARBA" id="ARBA00022837"/>
    </source>
</evidence>
<evidence type="ECO:0000256" key="1">
    <source>
        <dbReference type="ARBA" id="ARBA00001913"/>
    </source>
</evidence>
<comment type="subunit">
    <text evidence="2">Monomer.</text>
</comment>
<dbReference type="InterPro" id="IPR011013">
    <property type="entry name" value="Gal_mutarotase_sf_dom"/>
</dbReference>
<gene>
    <name evidence="4" type="ORF">FA046_13445</name>
</gene>
<dbReference type="OrthoDB" id="9795355at2"/>
<dbReference type="GO" id="GO:0016853">
    <property type="term" value="F:isomerase activity"/>
    <property type="evidence" value="ECO:0007669"/>
    <property type="project" value="InterPro"/>
</dbReference>
<dbReference type="GO" id="GO:0005975">
    <property type="term" value="P:carbohydrate metabolic process"/>
    <property type="evidence" value="ECO:0007669"/>
    <property type="project" value="InterPro"/>
</dbReference>
<dbReference type="InterPro" id="IPR008183">
    <property type="entry name" value="Aldose_1/G6P_1-epimerase"/>
</dbReference>
<dbReference type="Pfam" id="PF01263">
    <property type="entry name" value="Aldose_epim"/>
    <property type="match status" value="1"/>
</dbReference>
<dbReference type="InterPro" id="IPR037481">
    <property type="entry name" value="LacX"/>
</dbReference>
<dbReference type="AlphaFoldDB" id="A0A4U1BW35"/>
<proteinExistence type="predicted"/>
<keyword evidence="3" id="KW-0106">Calcium</keyword>
<comment type="cofactor">
    <cofactor evidence="1">
        <name>Ca(2+)</name>
        <dbReference type="ChEBI" id="CHEBI:29108"/>
    </cofactor>
</comment>
<dbReference type="SUPFAM" id="SSF74650">
    <property type="entry name" value="Galactose mutarotase-like"/>
    <property type="match status" value="1"/>
</dbReference>
<sequence length="288" mass="32876">MVVLENDELKVTLSSRGAELLSIIDKKDQTDYIWKADPAIWPFNAPNLFPIVGALNNEALSVNGNSYPLSRHGFARTSIFRRIESAPQQAVFELRYNDETLKNYPYKFEFQVIYHLTGRSLNILYKVINMDDQTIYFSIGAHPGFNVPLNADGNFNDYYIEFETQEELITHQLTEKGLFNKQTATIPTNGNILPLEMSLFDNDALVFKNLKSRSVTLKSTTTSKQVKLDFPHFNYLGLWSKKDAPFICIEPWLGCADTDGEFKDISQKEAILNLKHGHVFETDFSITV</sequence>
<reference evidence="4 5" key="1">
    <citation type="submission" date="2019-04" db="EMBL/GenBank/DDBJ databases">
        <title>Pedobacter sp. AR-3-17 sp. nov., isolated from Arctic soil.</title>
        <authorList>
            <person name="Dahal R.H."/>
            <person name="Kim D.-U."/>
        </authorList>
    </citation>
    <scope>NUCLEOTIDE SEQUENCE [LARGE SCALE GENOMIC DNA]</scope>
    <source>
        <strain evidence="4 5">AR-3-17</strain>
    </source>
</reference>
<organism evidence="4 5">
    <name type="scientific">Pedobacter cryophilus</name>
    <dbReference type="NCBI Taxonomy" id="2571271"/>
    <lineage>
        <taxon>Bacteria</taxon>
        <taxon>Pseudomonadati</taxon>
        <taxon>Bacteroidota</taxon>
        <taxon>Sphingobacteriia</taxon>
        <taxon>Sphingobacteriales</taxon>
        <taxon>Sphingobacteriaceae</taxon>
        <taxon>Pedobacter</taxon>
    </lineage>
</organism>
<evidence type="ECO:0000313" key="5">
    <source>
        <dbReference type="Proteomes" id="UP000308181"/>
    </source>
</evidence>
<evidence type="ECO:0000313" key="4">
    <source>
        <dbReference type="EMBL" id="TKB97065.1"/>
    </source>
</evidence>
<dbReference type="InterPro" id="IPR014718">
    <property type="entry name" value="GH-type_carb-bd"/>
</dbReference>
<comment type="caution">
    <text evidence="4">The sequence shown here is derived from an EMBL/GenBank/DDBJ whole genome shotgun (WGS) entry which is preliminary data.</text>
</comment>
<evidence type="ECO:0000256" key="2">
    <source>
        <dbReference type="ARBA" id="ARBA00011245"/>
    </source>
</evidence>
<name>A0A4U1BW35_9SPHI</name>
<dbReference type="EMBL" id="SWBP01000004">
    <property type="protein sequence ID" value="TKB97065.1"/>
    <property type="molecule type" value="Genomic_DNA"/>
</dbReference>
<dbReference type="Proteomes" id="UP000308181">
    <property type="component" value="Unassembled WGS sequence"/>
</dbReference>
<dbReference type="Gene3D" id="2.70.98.10">
    <property type="match status" value="1"/>
</dbReference>
<dbReference type="RefSeq" id="WP_136827030.1">
    <property type="nucleotide sequence ID" value="NZ_SWBP01000004.1"/>
</dbReference>